<feature type="signal peptide" evidence="2">
    <location>
        <begin position="1"/>
        <end position="23"/>
    </location>
</feature>
<feature type="chain" id="PRO_5011003759" description="WSC domain-containing protein" evidence="2">
    <location>
        <begin position="24"/>
        <end position="861"/>
    </location>
</feature>
<dbReference type="STRING" id="105696.A0A1Y2LPD4"/>
<dbReference type="Pfam" id="PF01822">
    <property type="entry name" value="WSC"/>
    <property type="match status" value="2"/>
</dbReference>
<evidence type="ECO:0000313" key="4">
    <source>
        <dbReference type="EMBL" id="OSS45761.1"/>
    </source>
</evidence>
<protein>
    <recommendedName>
        <fullName evidence="3">WSC domain-containing protein</fullName>
    </recommendedName>
</protein>
<name>A0A1Y2LPD4_EPING</name>
<dbReference type="OMA" id="DANNCRT"/>
<evidence type="ECO:0000259" key="3">
    <source>
        <dbReference type="PROSITE" id="PS51212"/>
    </source>
</evidence>
<keyword evidence="1" id="KW-0677">Repeat</keyword>
<dbReference type="Pfam" id="PF14295">
    <property type="entry name" value="PAN_4"/>
    <property type="match status" value="3"/>
</dbReference>
<dbReference type="Proteomes" id="UP000193240">
    <property type="component" value="Unassembled WGS sequence"/>
</dbReference>
<keyword evidence="2" id="KW-0732">Signal</keyword>
<evidence type="ECO:0000256" key="2">
    <source>
        <dbReference type="SAM" id="SignalP"/>
    </source>
</evidence>
<feature type="domain" description="WSC" evidence="3">
    <location>
        <begin position="150"/>
        <end position="243"/>
    </location>
</feature>
<gene>
    <name evidence="4" type="ORF">B5807_09439</name>
</gene>
<sequence length="861" mass="90030">MRNPLVSLLSLGLIALLTSQTHGAALNLPRQDTQVHGELPSSWKYSGCYTDNTNPRTLHADGYADDSMTESTCITYCNGKGYSFAGVEYGRECYCDNRILETGLQKSDSECSFTCPGSNSGSCGAGNRMSIFTNGNGLSTEPVVNPGFDNWKSLGCYTDSIGERTLQFPANVEGINSASRCAAACQQAGYSYAGLEYGAECYCGSSLRCPSAPTAASACNMVCNGNTAELCGGPNAMNVYHLGNDPVQACSVSVSSSSLAATPTMSSTATSTATPATLCPGSHNKIYTDANGQEYTTYCGSDYGGGNIEVGDLASYELCLQKCDTVTNCGAVAWTGGDERGFCYLKEATSEVYANANVMAAIRVPAVVSSSSVASSSTVTSVTASPSSVITTAPPSIVTPTTTKGLGCPDPTPTAMVFGDNVYEYEWCMAYMGYDSQNFSPGSFEGCAKACALGNCVAFNYADANNCRTIQQKVSTVTTSFYGWKAYSLVGVTPVTAYSFPPSTMTPSPTSTRGLGCPNPTPTAMTISGSIYNYEWCMAYMNYDSQNFSPGSFEGCASACALKGDCVAFNYADANNCRTLNSVAQVTTSFYGWKAYSLVGVTPVSAASPTASAASTLRTISVTVISTTVSVSSSTSPVSTSSSTSPSPSVTLNPYGTNACPNPTPTAFTISSKLYKYNMCMGFQAPGSVNMYAADAPACAALCTGNCVAFNFGDPQNCRTMARVDAMTAPFYGWSAYQFIGTAPLPTATSTPTPSPSPTITSINFGANACTNPTVTSYTVSNTLYRYNFCMAYMAPGSVNMYAADAPACAALCKGDCVAFNFGDPQNCRTMNRVDAITAPFYGWSAYQLIGSTALPTATLR</sequence>
<dbReference type="EMBL" id="KZ107853">
    <property type="protein sequence ID" value="OSS45761.1"/>
    <property type="molecule type" value="Genomic_DNA"/>
</dbReference>
<dbReference type="InterPro" id="IPR003609">
    <property type="entry name" value="Pan_app"/>
</dbReference>
<dbReference type="SMART" id="SM00321">
    <property type="entry name" value="WSC"/>
    <property type="match status" value="2"/>
</dbReference>
<proteinExistence type="predicted"/>
<keyword evidence="5" id="KW-1185">Reference proteome</keyword>
<dbReference type="InterPro" id="IPR002889">
    <property type="entry name" value="WSC_carb-bd"/>
</dbReference>
<reference evidence="4 5" key="1">
    <citation type="journal article" date="2017" name="Genome Announc.">
        <title>Genome sequence of the saprophytic ascomycete Epicoccum nigrum ICMP 19927 strain isolated from New Zealand.</title>
        <authorList>
            <person name="Fokin M."/>
            <person name="Fleetwood D."/>
            <person name="Weir B.S."/>
            <person name="Villas-Boas S.G."/>
        </authorList>
    </citation>
    <scope>NUCLEOTIDE SEQUENCE [LARGE SCALE GENOMIC DNA]</scope>
    <source>
        <strain evidence="4 5">ICMP 19927</strain>
    </source>
</reference>
<feature type="domain" description="WSC" evidence="3">
    <location>
        <begin position="42"/>
        <end position="135"/>
    </location>
</feature>
<evidence type="ECO:0000256" key="1">
    <source>
        <dbReference type="ARBA" id="ARBA00022737"/>
    </source>
</evidence>
<accession>A0A1Y2LPD4</accession>
<dbReference type="PROSITE" id="PS51212">
    <property type="entry name" value="WSC"/>
    <property type="match status" value="2"/>
</dbReference>
<organism evidence="4 5">
    <name type="scientific">Epicoccum nigrum</name>
    <name type="common">Soil fungus</name>
    <name type="synonym">Epicoccum purpurascens</name>
    <dbReference type="NCBI Taxonomy" id="105696"/>
    <lineage>
        <taxon>Eukaryota</taxon>
        <taxon>Fungi</taxon>
        <taxon>Dikarya</taxon>
        <taxon>Ascomycota</taxon>
        <taxon>Pezizomycotina</taxon>
        <taxon>Dothideomycetes</taxon>
        <taxon>Pleosporomycetidae</taxon>
        <taxon>Pleosporales</taxon>
        <taxon>Pleosporineae</taxon>
        <taxon>Didymellaceae</taxon>
        <taxon>Epicoccum</taxon>
    </lineage>
</organism>
<evidence type="ECO:0000313" key="5">
    <source>
        <dbReference type="Proteomes" id="UP000193240"/>
    </source>
</evidence>
<dbReference type="InterPro" id="IPR051589">
    <property type="entry name" value="Sialate-O-sulfotransferase"/>
</dbReference>
<dbReference type="InParanoid" id="A0A1Y2LPD4"/>
<dbReference type="Gene3D" id="3.50.4.10">
    <property type="entry name" value="Hepatocyte Growth Factor"/>
    <property type="match status" value="1"/>
</dbReference>
<dbReference type="PANTHER" id="PTHR45964:SF9">
    <property type="entry name" value="SULFOTRANSFERASE"/>
    <property type="match status" value="1"/>
</dbReference>
<dbReference type="PANTHER" id="PTHR45964">
    <property type="entry name" value="WSCD FAMILY MEMBER CG9164"/>
    <property type="match status" value="1"/>
</dbReference>
<dbReference type="AlphaFoldDB" id="A0A1Y2LPD4"/>